<evidence type="ECO:0000313" key="3">
    <source>
        <dbReference type="Proteomes" id="UP000184278"/>
    </source>
</evidence>
<dbReference type="STRING" id="1121131.SAMN02745229_03169"/>
<dbReference type="Pfam" id="PF08011">
    <property type="entry name" value="PDDEXK_9"/>
    <property type="match status" value="1"/>
</dbReference>
<dbReference type="InterPro" id="IPR027417">
    <property type="entry name" value="P-loop_NTPase"/>
</dbReference>
<dbReference type="RefSeq" id="WP_081373922.1">
    <property type="nucleotide sequence ID" value="NZ_FQXK01000031.1"/>
</dbReference>
<proteinExistence type="predicted"/>
<dbReference type="AlphaFoldDB" id="A0A1M6BJE7"/>
<dbReference type="Proteomes" id="UP000184278">
    <property type="component" value="Unassembled WGS sequence"/>
</dbReference>
<dbReference type="SUPFAM" id="SSF52540">
    <property type="entry name" value="P-loop containing nucleoside triphosphate hydrolases"/>
    <property type="match status" value="1"/>
</dbReference>
<dbReference type="GeneID" id="89511765"/>
<dbReference type="EMBL" id="FQXK01000031">
    <property type="protein sequence ID" value="SHI48839.1"/>
    <property type="molecule type" value="Genomic_DNA"/>
</dbReference>
<dbReference type="OrthoDB" id="1650748at2"/>
<dbReference type="PANTHER" id="PTHR34825:SF1">
    <property type="entry name" value="AAA-ATPASE-LIKE DOMAIN-CONTAINING PROTEIN"/>
    <property type="match status" value="1"/>
</dbReference>
<dbReference type="InterPro" id="IPR018631">
    <property type="entry name" value="AAA-ATPase-like_dom"/>
</dbReference>
<sequence length="581" mass="66749">MTSKEASEKWNISKRQVNYLCSSGKIPGAKLVNRKWNIPDDYCYKKDLQVLSSVSTGGLRKYVNVGDDGFRTIRNSEYIDKSGLISFMNSCLSTSQKLICVSRPRRFGKSFGAKMLCAYYCKECDSKDLFSDLIIAKDKSFKTHLNQHDVVYLDMTFFISTLKDDEDLIDKIEKEVIEDLSDIFPAVINDTSLINAFSKYVAFNGQKLILIIDEWDAPFREFKDNAEILEKYINLLRSLFKSNFTDRLFDGVYMTGILPIKKYGHESAMSDFFEYSMVEPRPLQEYIGFTEKEVAGLCKKHDINFEELKSWYDGYHVGDEHLFNPKSVMESILRKKLSNYWVKTETYESLRDYIDMNFDGLKDAVVDMIGGASIKVDTNSFQNDLTSMENRDDVLTLLIHLGYLAYDENEEKVSIPNDEIKSEFVRALKNGNKKELIKAIQKSNTLLDATWNMDEDTVAQLVEEMHSEITAPTFYNNEQALRSVIKMAYISSIDYYSRIDELPTGKGFADMVFWPKKKASCPALIVELKWDKSSSKALEQIDNNRYADIFNGFSGSVLKIGINYSTKDKKHSCKIEKISVE</sequence>
<accession>A0A1M6BJE7</accession>
<dbReference type="Pfam" id="PF09820">
    <property type="entry name" value="AAA-ATPase_like"/>
    <property type="match status" value="1"/>
</dbReference>
<evidence type="ECO:0000313" key="2">
    <source>
        <dbReference type="EMBL" id="SHI48839.1"/>
    </source>
</evidence>
<name>A0A1M6BJE7_BUTFI</name>
<reference evidence="3" key="1">
    <citation type="submission" date="2016-11" db="EMBL/GenBank/DDBJ databases">
        <authorList>
            <person name="Varghese N."/>
            <person name="Submissions S."/>
        </authorList>
    </citation>
    <scope>NUCLEOTIDE SEQUENCE [LARGE SCALE GENOMIC DNA]</scope>
    <source>
        <strain evidence="3">DSM 3071</strain>
    </source>
</reference>
<gene>
    <name evidence="2" type="ORF">SAMN02745229_03169</name>
</gene>
<keyword evidence="3" id="KW-1185">Reference proteome</keyword>
<protein>
    <submittedName>
        <fullName evidence="2">PD-(D/E)XK nuclease superfamily protein</fullName>
    </submittedName>
</protein>
<dbReference type="InterPro" id="IPR012547">
    <property type="entry name" value="PDDEXK_9"/>
</dbReference>
<organism evidence="2 3">
    <name type="scientific">Butyrivibrio fibrisolvens DSM 3071</name>
    <dbReference type="NCBI Taxonomy" id="1121131"/>
    <lineage>
        <taxon>Bacteria</taxon>
        <taxon>Bacillati</taxon>
        <taxon>Bacillota</taxon>
        <taxon>Clostridia</taxon>
        <taxon>Lachnospirales</taxon>
        <taxon>Lachnospiraceae</taxon>
        <taxon>Butyrivibrio</taxon>
    </lineage>
</organism>
<evidence type="ECO:0000259" key="1">
    <source>
        <dbReference type="Pfam" id="PF09820"/>
    </source>
</evidence>
<feature type="domain" description="AAA-ATPase-like" evidence="1">
    <location>
        <begin position="67"/>
        <end position="263"/>
    </location>
</feature>
<dbReference type="PANTHER" id="PTHR34825">
    <property type="entry name" value="CONSERVED PROTEIN, WITH A WEAK D-GALACTARATE DEHYDRATASE/ALTRONATE HYDROLASE DOMAIN"/>
    <property type="match status" value="1"/>
</dbReference>